<evidence type="ECO:0000256" key="1">
    <source>
        <dbReference type="SAM" id="MobiDB-lite"/>
    </source>
</evidence>
<evidence type="ECO:0000313" key="3">
    <source>
        <dbReference type="Proteomes" id="UP000251205"/>
    </source>
</evidence>
<dbReference type="AlphaFoldDB" id="A0A329Y6A0"/>
<dbReference type="RefSeq" id="WP_112345637.1">
    <property type="nucleotide sequence ID" value="NZ_QMKK01000061.1"/>
</dbReference>
<sequence>MKHQQPRDGAPGTTDQSPRWEGPAGSKPAGYLPAKDGGEKARDAHGENIDHPRKRRVSDALKQKGDD</sequence>
<gene>
    <name evidence="2" type="ORF">DQ393_31695</name>
</gene>
<accession>A0A329Y6A0</accession>
<protein>
    <submittedName>
        <fullName evidence="2">Uncharacterized protein</fullName>
    </submittedName>
</protein>
<dbReference type="EMBL" id="QMKK01000061">
    <property type="protein sequence ID" value="RAX37372.1"/>
    <property type="molecule type" value="Genomic_DNA"/>
</dbReference>
<feature type="compositionally biased region" description="Basic and acidic residues" evidence="1">
    <location>
        <begin position="36"/>
        <end position="67"/>
    </location>
</feature>
<name>A0A329Y6A0_RHITR</name>
<feature type="region of interest" description="Disordered" evidence="1">
    <location>
        <begin position="1"/>
        <end position="67"/>
    </location>
</feature>
<comment type="caution">
    <text evidence="2">The sequence shown here is derived from an EMBL/GenBank/DDBJ whole genome shotgun (WGS) entry which is preliminary data.</text>
</comment>
<evidence type="ECO:0000313" key="2">
    <source>
        <dbReference type="EMBL" id="RAX37372.1"/>
    </source>
</evidence>
<organism evidence="2 3">
    <name type="scientific">Rhizobium tropici</name>
    <dbReference type="NCBI Taxonomy" id="398"/>
    <lineage>
        <taxon>Bacteria</taxon>
        <taxon>Pseudomonadati</taxon>
        <taxon>Pseudomonadota</taxon>
        <taxon>Alphaproteobacteria</taxon>
        <taxon>Hyphomicrobiales</taxon>
        <taxon>Rhizobiaceae</taxon>
        <taxon>Rhizobium/Agrobacterium group</taxon>
        <taxon>Rhizobium</taxon>
    </lineage>
</organism>
<proteinExistence type="predicted"/>
<reference evidence="2 3" key="1">
    <citation type="submission" date="2018-06" db="EMBL/GenBank/DDBJ databases">
        <title>Whole Genome Sequence of an efficient microsymbiont, Rhizobium tropici.</title>
        <authorList>
            <person name="Srinivasan R."/>
            <person name="Singh H.V."/>
            <person name="Srivastava R."/>
            <person name="Kumari B."/>
            <person name="Radhakrishna A."/>
        </authorList>
    </citation>
    <scope>NUCLEOTIDE SEQUENCE [LARGE SCALE GENOMIC DNA]</scope>
    <source>
        <strain evidence="2 3">IGFRI Rhizo-19</strain>
    </source>
</reference>
<dbReference type="OrthoDB" id="8449638at2"/>
<dbReference type="Proteomes" id="UP000251205">
    <property type="component" value="Unassembled WGS sequence"/>
</dbReference>